<dbReference type="Gene3D" id="1.20.1280.50">
    <property type="match status" value="1"/>
</dbReference>
<dbReference type="Pfam" id="PF12937">
    <property type="entry name" value="F-box-like"/>
    <property type="match status" value="1"/>
</dbReference>
<evidence type="ECO:0000313" key="2">
    <source>
        <dbReference type="EMBL" id="KAL0949725.1"/>
    </source>
</evidence>
<name>A0ABR3J2N1_9AGAR</name>
<keyword evidence="3" id="KW-1185">Reference proteome</keyword>
<dbReference type="InterPro" id="IPR001810">
    <property type="entry name" value="F-box_dom"/>
</dbReference>
<comment type="caution">
    <text evidence="2">The sequence shown here is derived from an EMBL/GenBank/DDBJ whole genome shotgun (WGS) entry which is preliminary data.</text>
</comment>
<evidence type="ECO:0000313" key="3">
    <source>
        <dbReference type="Proteomes" id="UP001556367"/>
    </source>
</evidence>
<dbReference type="SUPFAM" id="SSF81383">
    <property type="entry name" value="F-box domain"/>
    <property type="match status" value="1"/>
</dbReference>
<organism evidence="2 3">
    <name type="scientific">Hohenbuehelia grisea</name>
    <dbReference type="NCBI Taxonomy" id="104357"/>
    <lineage>
        <taxon>Eukaryota</taxon>
        <taxon>Fungi</taxon>
        <taxon>Dikarya</taxon>
        <taxon>Basidiomycota</taxon>
        <taxon>Agaricomycotina</taxon>
        <taxon>Agaricomycetes</taxon>
        <taxon>Agaricomycetidae</taxon>
        <taxon>Agaricales</taxon>
        <taxon>Pleurotineae</taxon>
        <taxon>Pleurotaceae</taxon>
        <taxon>Hohenbuehelia</taxon>
    </lineage>
</organism>
<accession>A0ABR3J2N1</accession>
<proteinExistence type="predicted"/>
<dbReference type="InterPro" id="IPR036047">
    <property type="entry name" value="F-box-like_dom_sf"/>
</dbReference>
<dbReference type="SUPFAM" id="SSF52047">
    <property type="entry name" value="RNI-like"/>
    <property type="match status" value="1"/>
</dbReference>
<feature type="domain" description="F-box" evidence="1">
    <location>
        <begin position="34"/>
        <end position="80"/>
    </location>
</feature>
<sequence length="474" mass="53690">METLKKQMLLLQSKRAYHTSRIKYYKGMVTLARRLPPEILASIFWLCANNFSSNAPLTYSQVCTEWRRAALTPYLWSRPVVDCAERTACSQARLWLKRAAETSLSITLYIYHQATSPDEVIKIFLPKSSNWHSLKICGTSSDVHRVLELCTLPMPQLRRFAAECPRQVTLDPTPLHIALTSATKLDACSLSSVTIPTVDLFPTSITRLCLSILPIAPFDISMTNLMMLLGNLGHLQTLDLRLPRDTSAQPLIWDTVEPEALDLSYLLQLKLDGHYDAYRLLRFIRTPMLQSFSLSYGEGLEPLNLPPATEEILSHFLQTNCDTLQKLELSSITTFPSNYGTWLGCMPGLREIYLHDSDIPDAAMHLLSEAPLLCPRLARLDLRWCENLRGQSLVDLVRVRTLARKDNPMSDDAPSTIEEVTLINCASVLVKDVIELATMTICRVLAPQDEDRCSQSLCSVIYVLRVYYFGEYRE</sequence>
<dbReference type="InterPro" id="IPR032675">
    <property type="entry name" value="LRR_dom_sf"/>
</dbReference>
<dbReference type="PANTHER" id="PTHR38926">
    <property type="entry name" value="F-BOX DOMAIN CONTAINING PROTEIN, EXPRESSED"/>
    <property type="match status" value="1"/>
</dbReference>
<protein>
    <recommendedName>
        <fullName evidence="1">F-box domain-containing protein</fullName>
    </recommendedName>
</protein>
<dbReference type="PANTHER" id="PTHR38926:SF5">
    <property type="entry name" value="F-BOX AND LEUCINE-RICH REPEAT PROTEIN 6"/>
    <property type="match status" value="1"/>
</dbReference>
<evidence type="ECO:0000259" key="1">
    <source>
        <dbReference type="Pfam" id="PF12937"/>
    </source>
</evidence>
<dbReference type="EMBL" id="JASNQZ010000012">
    <property type="protein sequence ID" value="KAL0949725.1"/>
    <property type="molecule type" value="Genomic_DNA"/>
</dbReference>
<dbReference type="Gene3D" id="3.80.10.10">
    <property type="entry name" value="Ribonuclease Inhibitor"/>
    <property type="match status" value="1"/>
</dbReference>
<reference evidence="3" key="1">
    <citation type="submission" date="2024-06" db="EMBL/GenBank/DDBJ databases">
        <title>Multi-omics analyses provide insights into the biosynthesis of the anticancer antibiotic pleurotin in Hohenbuehelia grisea.</title>
        <authorList>
            <person name="Weaver J.A."/>
            <person name="Alberti F."/>
        </authorList>
    </citation>
    <scope>NUCLEOTIDE SEQUENCE [LARGE SCALE GENOMIC DNA]</scope>
    <source>
        <strain evidence="3">T-177</strain>
    </source>
</reference>
<dbReference type="Proteomes" id="UP001556367">
    <property type="component" value="Unassembled WGS sequence"/>
</dbReference>
<gene>
    <name evidence="2" type="ORF">HGRIS_009765</name>
</gene>